<dbReference type="PATRIC" id="fig|997887.3.peg.3856"/>
<feature type="domain" description="AAA-ATPase-like" evidence="1">
    <location>
        <begin position="7"/>
        <end position="75"/>
    </location>
</feature>
<evidence type="ECO:0000313" key="3">
    <source>
        <dbReference type="Proteomes" id="UP000005150"/>
    </source>
</evidence>
<dbReference type="AlphaFoldDB" id="I8Y5Z8"/>
<reference evidence="2 3" key="1">
    <citation type="submission" date="2012-02" db="EMBL/GenBank/DDBJ databases">
        <title>The Genome Sequence of Bacteroides salyersiae CL02T12C01.</title>
        <authorList>
            <consortium name="The Broad Institute Genome Sequencing Platform"/>
            <person name="Earl A."/>
            <person name="Ward D."/>
            <person name="Feldgarden M."/>
            <person name="Gevers D."/>
            <person name="Zitomersky N.L."/>
            <person name="Coyne M.J."/>
            <person name="Comstock L.E."/>
            <person name="Young S.K."/>
            <person name="Zeng Q."/>
            <person name="Gargeya S."/>
            <person name="Fitzgerald M."/>
            <person name="Haas B."/>
            <person name="Abouelleil A."/>
            <person name="Alvarado L."/>
            <person name="Arachchi H.M."/>
            <person name="Berlin A."/>
            <person name="Chapman S.B."/>
            <person name="Gearin G."/>
            <person name="Goldberg J."/>
            <person name="Griggs A."/>
            <person name="Gujja S."/>
            <person name="Hansen M."/>
            <person name="Heiman D."/>
            <person name="Howarth C."/>
            <person name="Larimer J."/>
            <person name="Lui A."/>
            <person name="MacDonald P.J.P."/>
            <person name="McCowen C."/>
            <person name="Montmayeur A."/>
            <person name="Murphy C."/>
            <person name="Neiman D."/>
            <person name="Pearson M."/>
            <person name="Priest M."/>
            <person name="Roberts A."/>
            <person name="Saif S."/>
            <person name="Shea T."/>
            <person name="Sisk P."/>
            <person name="Stolte C."/>
            <person name="Sykes S."/>
            <person name="Wortman J."/>
            <person name="Nusbaum C."/>
            <person name="Birren B."/>
        </authorList>
    </citation>
    <scope>NUCLEOTIDE SEQUENCE [LARGE SCALE GENOMIC DNA]</scope>
    <source>
        <strain evidence="2 3">CL02T12C01</strain>
    </source>
</reference>
<dbReference type="Pfam" id="PF09820">
    <property type="entry name" value="AAA-ATPase_like"/>
    <property type="match status" value="1"/>
</dbReference>
<name>I8Y5Z8_9BACE</name>
<dbReference type="PANTHER" id="PTHR34825:SF1">
    <property type="entry name" value="AAA-ATPASE-LIKE DOMAIN-CONTAINING PROTEIN"/>
    <property type="match status" value="1"/>
</dbReference>
<keyword evidence="3" id="KW-1185">Reference proteome</keyword>
<gene>
    <name evidence="2" type="ORF">HMPREF1071_03710</name>
</gene>
<accession>I8Y5Z8</accession>
<dbReference type="PANTHER" id="PTHR34825">
    <property type="entry name" value="CONSERVED PROTEIN, WITH A WEAK D-GALACTARATE DEHYDRATASE/ALTRONATE HYDROLASE DOMAIN"/>
    <property type="match status" value="1"/>
</dbReference>
<proteinExistence type="predicted"/>
<comment type="caution">
    <text evidence="2">The sequence shown here is derived from an EMBL/GenBank/DDBJ whole genome shotgun (WGS) entry which is preliminary data.</text>
</comment>
<evidence type="ECO:0000313" key="2">
    <source>
        <dbReference type="EMBL" id="EIY58565.1"/>
    </source>
</evidence>
<dbReference type="InterPro" id="IPR018631">
    <property type="entry name" value="AAA-ATPase-like_dom"/>
</dbReference>
<dbReference type="Proteomes" id="UP000005150">
    <property type="component" value="Unassembled WGS sequence"/>
</dbReference>
<protein>
    <recommendedName>
        <fullName evidence="1">AAA-ATPase-like domain-containing protein</fullName>
    </recommendedName>
</protein>
<dbReference type="EMBL" id="AGXV01000043">
    <property type="protein sequence ID" value="EIY58565.1"/>
    <property type="molecule type" value="Genomic_DNA"/>
</dbReference>
<dbReference type="HOGENOM" id="CLU_021114_6_0_10"/>
<sequence length="77" mass="9154">MEKRIYPIGIQNFEKLRKDGYVYVDKTAWVHRLVTTGSYYFLSRPRRFGKSLLISTLEAYFLGKRELFKGLAIEQVF</sequence>
<organism evidence="2 3">
    <name type="scientific">Bacteroides salyersiae CL02T12C01</name>
    <dbReference type="NCBI Taxonomy" id="997887"/>
    <lineage>
        <taxon>Bacteria</taxon>
        <taxon>Pseudomonadati</taxon>
        <taxon>Bacteroidota</taxon>
        <taxon>Bacteroidia</taxon>
        <taxon>Bacteroidales</taxon>
        <taxon>Bacteroidaceae</taxon>
        <taxon>Bacteroides</taxon>
    </lineage>
</organism>
<evidence type="ECO:0000259" key="1">
    <source>
        <dbReference type="Pfam" id="PF09820"/>
    </source>
</evidence>